<dbReference type="GO" id="GO:0015105">
    <property type="term" value="F:arsenite transmembrane transporter activity"/>
    <property type="evidence" value="ECO:0007669"/>
    <property type="project" value="TreeGrafter"/>
</dbReference>
<keyword evidence="2" id="KW-0472">Membrane</keyword>
<evidence type="ECO:0000313" key="4">
    <source>
        <dbReference type="Proteomes" id="UP001143364"/>
    </source>
</evidence>
<protein>
    <recommendedName>
        <fullName evidence="5">Arsenic resistance protein</fullName>
    </recommendedName>
</protein>
<keyword evidence="2" id="KW-0812">Transmembrane</keyword>
<keyword evidence="4" id="KW-1185">Reference proteome</keyword>
<dbReference type="Proteomes" id="UP001143364">
    <property type="component" value="Unassembled WGS sequence"/>
</dbReference>
<dbReference type="GO" id="GO:0015104">
    <property type="term" value="F:antimonite transmembrane transporter activity"/>
    <property type="evidence" value="ECO:0007669"/>
    <property type="project" value="TreeGrafter"/>
</dbReference>
<evidence type="ECO:0008006" key="5">
    <source>
        <dbReference type="Google" id="ProtNLM"/>
    </source>
</evidence>
<keyword evidence="1" id="KW-0813">Transport</keyword>
<feature type="transmembrane region" description="Helical" evidence="2">
    <location>
        <begin position="28"/>
        <end position="47"/>
    </location>
</feature>
<comment type="caution">
    <text evidence="3">The sequence shown here is derived from an EMBL/GenBank/DDBJ whole genome shotgun (WGS) entry which is preliminary data.</text>
</comment>
<keyword evidence="2" id="KW-1133">Transmembrane helix</keyword>
<evidence type="ECO:0000256" key="2">
    <source>
        <dbReference type="SAM" id="Phobius"/>
    </source>
</evidence>
<feature type="transmembrane region" description="Helical" evidence="2">
    <location>
        <begin position="59"/>
        <end position="80"/>
    </location>
</feature>
<dbReference type="InterPro" id="IPR038770">
    <property type="entry name" value="Na+/solute_symporter_sf"/>
</dbReference>
<dbReference type="GO" id="GO:0015297">
    <property type="term" value="F:antiporter activity"/>
    <property type="evidence" value="ECO:0007669"/>
    <property type="project" value="InterPro"/>
</dbReference>
<dbReference type="GO" id="GO:0005886">
    <property type="term" value="C:plasma membrane"/>
    <property type="evidence" value="ECO:0007669"/>
    <property type="project" value="TreeGrafter"/>
</dbReference>
<evidence type="ECO:0000313" key="3">
    <source>
        <dbReference type="EMBL" id="GLK78113.1"/>
    </source>
</evidence>
<proteinExistence type="predicted"/>
<gene>
    <name evidence="3" type="ORF">GCM10008171_33670</name>
</gene>
<dbReference type="InterPro" id="IPR004706">
    <property type="entry name" value="Arsenical-R_Acr3"/>
</dbReference>
<organism evidence="3 4">
    <name type="scientific">Methylopila jiangsuensis</name>
    <dbReference type="NCBI Taxonomy" id="586230"/>
    <lineage>
        <taxon>Bacteria</taxon>
        <taxon>Pseudomonadati</taxon>
        <taxon>Pseudomonadota</taxon>
        <taxon>Alphaproteobacteria</taxon>
        <taxon>Hyphomicrobiales</taxon>
        <taxon>Methylopilaceae</taxon>
        <taxon>Methylopila</taxon>
    </lineage>
</organism>
<sequence length="185" mass="18718">MALLPVQLGAMLGDGASALVQPGPFVHAFVWLIALPLLLAAAVQFWANRSRAGAWASAALGLLPAPATALVLVLVLAAVAPRIGEALPSALAAAPVYVAFAVLAPLLGLAGARLFGLDAPAGRAVAFSAATRNSLVVLPLAFAVPGGAPILPAVIVTQTIVELLSELAYIRLVPRLHPDRRVAAA</sequence>
<name>A0A9W6JMB5_9HYPH</name>
<dbReference type="AlphaFoldDB" id="A0A9W6JMB5"/>
<accession>A0A9W6JMB5</accession>
<dbReference type="PANTHER" id="PTHR43057">
    <property type="entry name" value="ARSENITE EFFLUX TRANSPORTER"/>
    <property type="match status" value="1"/>
</dbReference>
<dbReference type="PANTHER" id="PTHR43057:SF1">
    <property type="entry name" value="ARSENICAL-RESISTANCE PROTEIN 3"/>
    <property type="match status" value="1"/>
</dbReference>
<feature type="transmembrane region" description="Helical" evidence="2">
    <location>
        <begin position="92"/>
        <end position="112"/>
    </location>
</feature>
<evidence type="ECO:0000256" key="1">
    <source>
        <dbReference type="ARBA" id="ARBA00022448"/>
    </source>
</evidence>
<dbReference type="Gene3D" id="1.20.1530.20">
    <property type="match status" value="1"/>
</dbReference>
<reference evidence="3" key="2">
    <citation type="submission" date="2023-01" db="EMBL/GenBank/DDBJ databases">
        <authorList>
            <person name="Sun Q."/>
            <person name="Evtushenko L."/>
        </authorList>
    </citation>
    <scope>NUCLEOTIDE SEQUENCE</scope>
    <source>
        <strain evidence="3">VKM B-2555</strain>
    </source>
</reference>
<dbReference type="EMBL" id="BSFK01000016">
    <property type="protein sequence ID" value="GLK78113.1"/>
    <property type="molecule type" value="Genomic_DNA"/>
</dbReference>
<reference evidence="3" key="1">
    <citation type="journal article" date="2014" name="Int. J. Syst. Evol. Microbiol.">
        <title>Complete genome sequence of Corynebacterium casei LMG S-19264T (=DSM 44701T), isolated from a smear-ripened cheese.</title>
        <authorList>
            <consortium name="US DOE Joint Genome Institute (JGI-PGF)"/>
            <person name="Walter F."/>
            <person name="Albersmeier A."/>
            <person name="Kalinowski J."/>
            <person name="Ruckert C."/>
        </authorList>
    </citation>
    <scope>NUCLEOTIDE SEQUENCE</scope>
    <source>
        <strain evidence="3">VKM B-2555</strain>
    </source>
</reference>
<dbReference type="RefSeq" id="WP_271205926.1">
    <property type="nucleotide sequence ID" value="NZ_BSFK01000016.1"/>
</dbReference>